<organism evidence="2">
    <name type="scientific">marine metagenome</name>
    <dbReference type="NCBI Taxonomy" id="408172"/>
    <lineage>
        <taxon>unclassified sequences</taxon>
        <taxon>metagenomes</taxon>
        <taxon>ecological metagenomes</taxon>
    </lineage>
</organism>
<dbReference type="Gene3D" id="3.40.50.980">
    <property type="match status" value="2"/>
</dbReference>
<evidence type="ECO:0000259" key="1">
    <source>
        <dbReference type="Pfam" id="PF00501"/>
    </source>
</evidence>
<dbReference type="Pfam" id="PF00501">
    <property type="entry name" value="AMP-binding"/>
    <property type="match status" value="1"/>
</dbReference>
<feature type="non-terminal residue" evidence="2">
    <location>
        <position position="253"/>
    </location>
</feature>
<sequence>VFDLGMTFLSATERQFDAEAIVDGEIRLTYGQWYQCIRQVAGGLSEVGLRSGDHFVFVLKNRWQSATLHWACQLIGVIATPMNWRSKAEEIKFVLRDADAKAVAFEASTSAAVYEAVASHRVICLGVNINSDTNFEDLSKSKPADKIGTVKPDDISVMLYTSGTTGQGKGVPRSHRAERSATIAHIVQNEYVQSERILGVMPLYHTMGVRSLLSMALINGCFVCQPRFDAEEALRLIEQEQITALYLVPTLYH</sequence>
<dbReference type="GO" id="GO:0016405">
    <property type="term" value="F:CoA-ligase activity"/>
    <property type="evidence" value="ECO:0007669"/>
    <property type="project" value="TreeGrafter"/>
</dbReference>
<dbReference type="PANTHER" id="PTHR24096">
    <property type="entry name" value="LONG-CHAIN-FATTY-ACID--COA LIGASE"/>
    <property type="match status" value="1"/>
</dbReference>
<proteinExistence type="predicted"/>
<dbReference type="AlphaFoldDB" id="A0A382VRC6"/>
<dbReference type="PANTHER" id="PTHR24096:SF323">
    <property type="entry name" value="BLR3536 PROTEIN"/>
    <property type="match status" value="1"/>
</dbReference>
<accession>A0A382VRC6</accession>
<protein>
    <recommendedName>
        <fullName evidence="1">AMP-dependent synthetase/ligase domain-containing protein</fullName>
    </recommendedName>
</protein>
<feature type="non-terminal residue" evidence="2">
    <location>
        <position position="1"/>
    </location>
</feature>
<gene>
    <name evidence="2" type="ORF">METZ01_LOCUS401931</name>
</gene>
<feature type="domain" description="AMP-dependent synthetase/ligase" evidence="1">
    <location>
        <begin position="12"/>
        <end position="253"/>
    </location>
</feature>
<dbReference type="SUPFAM" id="SSF56801">
    <property type="entry name" value="Acetyl-CoA synthetase-like"/>
    <property type="match status" value="1"/>
</dbReference>
<dbReference type="InterPro" id="IPR000873">
    <property type="entry name" value="AMP-dep_synth/lig_dom"/>
</dbReference>
<reference evidence="2" key="1">
    <citation type="submission" date="2018-05" db="EMBL/GenBank/DDBJ databases">
        <authorList>
            <person name="Lanie J.A."/>
            <person name="Ng W.-L."/>
            <person name="Kazmierczak K.M."/>
            <person name="Andrzejewski T.M."/>
            <person name="Davidsen T.M."/>
            <person name="Wayne K.J."/>
            <person name="Tettelin H."/>
            <person name="Glass J.I."/>
            <person name="Rusch D."/>
            <person name="Podicherti R."/>
            <person name="Tsui H.-C.T."/>
            <person name="Winkler M.E."/>
        </authorList>
    </citation>
    <scope>NUCLEOTIDE SEQUENCE</scope>
</reference>
<evidence type="ECO:0000313" key="2">
    <source>
        <dbReference type="EMBL" id="SVD49077.1"/>
    </source>
</evidence>
<dbReference type="EMBL" id="UINC01154028">
    <property type="protein sequence ID" value="SVD49077.1"/>
    <property type="molecule type" value="Genomic_DNA"/>
</dbReference>
<name>A0A382VRC6_9ZZZZ</name>